<name>A0ABS4EW71_9HYPH</name>
<evidence type="ECO:0000313" key="2">
    <source>
        <dbReference type="Proteomes" id="UP000823786"/>
    </source>
</evidence>
<organism evidence="1 2">
    <name type="scientific">Rhizobium herbae</name>
    <dbReference type="NCBI Taxonomy" id="508661"/>
    <lineage>
        <taxon>Bacteria</taxon>
        <taxon>Pseudomonadati</taxon>
        <taxon>Pseudomonadota</taxon>
        <taxon>Alphaproteobacteria</taxon>
        <taxon>Hyphomicrobiales</taxon>
        <taxon>Rhizobiaceae</taxon>
        <taxon>Rhizobium/Agrobacterium group</taxon>
        <taxon>Rhizobium</taxon>
    </lineage>
</organism>
<sequence length="266" mass="30804">MPTLELPEIKTPITVFLQYSQKSRVFSVLRAIFAMLQNWNFCDKTLKLFITLFRAGSKVSLIIVVEGISAAGKTTWCRQHAAQYLIKESYPENRPDRHADAVEAGRLWTEWNAKRWSDAVAMERAKGAAVCDTDPLKLHFSWALWQTGEAREAEWLAQLEFTREAIRNRRLGFADRYLFKRIDPLAAQQQRDGDTARPRPNFGLHLRLHSSLVRWYETIAELMPERVVWELPQMLPPTAATGDPHRYDLALFDRFIGLLPRAEQRP</sequence>
<dbReference type="EMBL" id="JAGGJV010000014">
    <property type="protein sequence ID" value="MBP1862199.1"/>
    <property type="molecule type" value="Genomic_DNA"/>
</dbReference>
<dbReference type="InterPro" id="IPR027417">
    <property type="entry name" value="P-loop_NTPase"/>
</dbReference>
<dbReference type="RefSeq" id="WP_234937632.1">
    <property type="nucleotide sequence ID" value="NZ_JAGGJV010000014.1"/>
</dbReference>
<evidence type="ECO:0008006" key="3">
    <source>
        <dbReference type="Google" id="ProtNLM"/>
    </source>
</evidence>
<dbReference type="SUPFAM" id="SSF52540">
    <property type="entry name" value="P-loop containing nucleoside triphosphate hydrolases"/>
    <property type="match status" value="1"/>
</dbReference>
<accession>A0ABS4EW71</accession>
<evidence type="ECO:0000313" key="1">
    <source>
        <dbReference type="EMBL" id="MBP1862199.1"/>
    </source>
</evidence>
<proteinExistence type="predicted"/>
<keyword evidence="2" id="KW-1185">Reference proteome</keyword>
<reference evidence="1 2" key="1">
    <citation type="submission" date="2021-03" db="EMBL/GenBank/DDBJ databases">
        <title>Genomic Encyclopedia of Type Strains, Phase IV (KMG-IV): sequencing the most valuable type-strain genomes for metagenomic binning, comparative biology and taxonomic classification.</title>
        <authorList>
            <person name="Goeker M."/>
        </authorList>
    </citation>
    <scope>NUCLEOTIDE SEQUENCE [LARGE SCALE GENOMIC DNA]</scope>
    <source>
        <strain evidence="1 2">DSM 26427</strain>
    </source>
</reference>
<comment type="caution">
    <text evidence="1">The sequence shown here is derived from an EMBL/GenBank/DDBJ whole genome shotgun (WGS) entry which is preliminary data.</text>
</comment>
<dbReference type="Proteomes" id="UP000823786">
    <property type="component" value="Unassembled WGS sequence"/>
</dbReference>
<protein>
    <recommendedName>
        <fullName evidence="3">Thymidylate kinase</fullName>
    </recommendedName>
</protein>
<gene>
    <name evidence="1" type="ORF">J2Z75_005730</name>
</gene>